<organism evidence="1 2">
    <name type="scientific">Candidatus Berkelbacteria bacterium Athens1014_28</name>
    <dbReference type="NCBI Taxonomy" id="2017145"/>
    <lineage>
        <taxon>Bacteria</taxon>
        <taxon>Candidatus Berkelbacteria</taxon>
    </lineage>
</organism>
<name>A0A554LQ51_9BACT</name>
<dbReference type="Proteomes" id="UP000316495">
    <property type="component" value="Unassembled WGS sequence"/>
</dbReference>
<dbReference type="EMBL" id="VMGN01000003">
    <property type="protein sequence ID" value="TSC94944.1"/>
    <property type="molecule type" value="Genomic_DNA"/>
</dbReference>
<gene>
    <name evidence="1" type="ORF">Athens101428_69</name>
</gene>
<dbReference type="AlphaFoldDB" id="A0A554LQ51"/>
<accession>A0A554LQ51</accession>
<protein>
    <submittedName>
        <fullName evidence="1">Uncharacterized protein</fullName>
    </submittedName>
</protein>
<evidence type="ECO:0000313" key="1">
    <source>
        <dbReference type="EMBL" id="TSC94944.1"/>
    </source>
</evidence>
<evidence type="ECO:0000313" key="2">
    <source>
        <dbReference type="Proteomes" id="UP000316495"/>
    </source>
</evidence>
<sequence>MDRGNPDFLSAIIYKIVAKTSTDQLSQISADKHSKNLCQSVLIDL</sequence>
<comment type="caution">
    <text evidence="1">The sequence shown here is derived from an EMBL/GenBank/DDBJ whole genome shotgun (WGS) entry which is preliminary data.</text>
</comment>
<reference evidence="1 2" key="1">
    <citation type="submission" date="2017-07" db="EMBL/GenBank/DDBJ databases">
        <title>Mechanisms for carbon and nitrogen cycling indicate functional differentiation within the Candidate Phyla Radiation.</title>
        <authorList>
            <person name="Danczak R.E."/>
            <person name="Johnston M.D."/>
            <person name="Kenah C."/>
            <person name="Slattery M."/>
            <person name="Wrighton K.C."/>
            <person name="Wilkins M.J."/>
        </authorList>
    </citation>
    <scope>NUCLEOTIDE SEQUENCE [LARGE SCALE GENOMIC DNA]</scope>
    <source>
        <strain evidence="1">Athens1014_28</strain>
    </source>
</reference>
<proteinExistence type="predicted"/>